<keyword evidence="9" id="KW-1185">Reference proteome</keyword>
<evidence type="ECO:0000256" key="2">
    <source>
        <dbReference type="ARBA" id="ARBA00022692"/>
    </source>
</evidence>
<dbReference type="Proteomes" id="UP000595140">
    <property type="component" value="Unassembled WGS sequence"/>
</dbReference>
<dbReference type="AlphaFoldDB" id="A0A484M8K6"/>
<keyword evidence="4" id="KW-1133">Transmembrane helix</keyword>
<feature type="compositionally biased region" description="Polar residues" evidence="6">
    <location>
        <begin position="179"/>
        <end position="199"/>
    </location>
</feature>
<evidence type="ECO:0000259" key="7">
    <source>
        <dbReference type="PROSITE" id="PS50845"/>
    </source>
</evidence>
<dbReference type="GO" id="GO:0005789">
    <property type="term" value="C:endoplasmic reticulum membrane"/>
    <property type="evidence" value="ECO:0007669"/>
    <property type="project" value="UniProtKB-SubCell"/>
</dbReference>
<sequence length="351" mass="38651">MEAASYARGIATAAKLDPAASFLCIIGANPIEWIKKCRKYFTLCNVPEHQKVDLATIHLKGKAETWYSNYSQSKINVVWEEFIVDLCARFKGDIYDNVVEEFNKLSQTAGLRPQVKPFVKAFAPSSLAKAISFARLQEDTLEACKTHEKGSKTGHYTAVSTRSNIPLLARPDFVPKTGISMTDSAKTPNSNPVANSYGKSHNHAQKNPRFIPATVRAEKIAQGLCYYCDKPYGRGHKCESKETHSPGQKDSQAQSSSTHSILGSVDWTGSRRCNLGMGSRLEAQIPNISTLRARLLSNGDSMIQSLAILTTWVIALAGKGAADIFLWRDKKVTAGVFGFAPAIWLFFELLE</sequence>
<evidence type="ECO:0000256" key="1">
    <source>
        <dbReference type="ARBA" id="ARBA00004477"/>
    </source>
</evidence>
<dbReference type="Pfam" id="PF03732">
    <property type="entry name" value="Retrotrans_gag"/>
    <property type="match status" value="1"/>
</dbReference>
<proteinExistence type="predicted"/>
<gene>
    <name evidence="8" type="ORF">CCAM_LOCUS26907</name>
</gene>
<comment type="subcellular location">
    <subcellularLocation>
        <location evidence="1">Endoplasmic reticulum membrane</location>
        <topology evidence="1">Multi-pass membrane protein</topology>
    </subcellularLocation>
</comment>
<dbReference type="InterPro" id="IPR005162">
    <property type="entry name" value="Retrotrans_gag_dom"/>
</dbReference>
<reference evidence="8 9" key="1">
    <citation type="submission" date="2018-04" db="EMBL/GenBank/DDBJ databases">
        <authorList>
            <person name="Vogel A."/>
        </authorList>
    </citation>
    <scope>NUCLEOTIDE SEQUENCE [LARGE SCALE GENOMIC DNA]</scope>
</reference>
<feature type="region of interest" description="Disordered" evidence="6">
    <location>
        <begin position="178"/>
        <end position="208"/>
    </location>
</feature>
<organism evidence="8 9">
    <name type="scientific">Cuscuta campestris</name>
    <dbReference type="NCBI Taxonomy" id="132261"/>
    <lineage>
        <taxon>Eukaryota</taxon>
        <taxon>Viridiplantae</taxon>
        <taxon>Streptophyta</taxon>
        <taxon>Embryophyta</taxon>
        <taxon>Tracheophyta</taxon>
        <taxon>Spermatophyta</taxon>
        <taxon>Magnoliopsida</taxon>
        <taxon>eudicotyledons</taxon>
        <taxon>Gunneridae</taxon>
        <taxon>Pentapetalae</taxon>
        <taxon>asterids</taxon>
        <taxon>lamiids</taxon>
        <taxon>Solanales</taxon>
        <taxon>Convolvulaceae</taxon>
        <taxon>Cuscuteae</taxon>
        <taxon>Cuscuta</taxon>
        <taxon>Cuscuta subgen. Grammica</taxon>
        <taxon>Cuscuta sect. Cleistogrammica</taxon>
    </lineage>
</organism>
<dbReference type="InterPro" id="IPR003388">
    <property type="entry name" value="Reticulon"/>
</dbReference>
<evidence type="ECO:0000256" key="4">
    <source>
        <dbReference type="ARBA" id="ARBA00022989"/>
    </source>
</evidence>
<keyword evidence="3" id="KW-0256">Endoplasmic reticulum</keyword>
<dbReference type="EMBL" id="OOIL02002851">
    <property type="protein sequence ID" value="VFQ85131.1"/>
    <property type="molecule type" value="Genomic_DNA"/>
</dbReference>
<evidence type="ECO:0000256" key="3">
    <source>
        <dbReference type="ARBA" id="ARBA00022824"/>
    </source>
</evidence>
<evidence type="ECO:0000256" key="6">
    <source>
        <dbReference type="SAM" id="MobiDB-lite"/>
    </source>
</evidence>
<evidence type="ECO:0000256" key="5">
    <source>
        <dbReference type="ARBA" id="ARBA00023136"/>
    </source>
</evidence>
<accession>A0A484M8K6</accession>
<dbReference type="OrthoDB" id="1306147at2759"/>
<name>A0A484M8K6_9ASTE</name>
<evidence type="ECO:0000313" key="8">
    <source>
        <dbReference type="EMBL" id="VFQ85131.1"/>
    </source>
</evidence>
<protein>
    <recommendedName>
        <fullName evidence="7">Reticulon domain-containing protein</fullName>
    </recommendedName>
</protein>
<feature type="compositionally biased region" description="Polar residues" evidence="6">
    <location>
        <begin position="245"/>
        <end position="261"/>
    </location>
</feature>
<feature type="region of interest" description="Disordered" evidence="6">
    <location>
        <begin position="237"/>
        <end position="264"/>
    </location>
</feature>
<evidence type="ECO:0000313" key="9">
    <source>
        <dbReference type="Proteomes" id="UP000595140"/>
    </source>
</evidence>
<feature type="domain" description="Reticulon" evidence="7">
    <location>
        <begin position="321"/>
        <end position="351"/>
    </location>
</feature>
<keyword evidence="2" id="KW-0812">Transmembrane</keyword>
<dbReference type="PROSITE" id="PS50845">
    <property type="entry name" value="RETICULON"/>
    <property type="match status" value="1"/>
</dbReference>
<keyword evidence="5" id="KW-0472">Membrane</keyword>